<dbReference type="PANTHER" id="PTHR43162">
    <property type="match status" value="1"/>
</dbReference>
<proteinExistence type="predicted"/>
<evidence type="ECO:0000313" key="2">
    <source>
        <dbReference type="EMBL" id="OPB38938.1"/>
    </source>
</evidence>
<dbReference type="InterPro" id="IPR008030">
    <property type="entry name" value="NmrA-like"/>
</dbReference>
<accession>A0A1T3CCV1</accession>
<dbReference type="Proteomes" id="UP000191004">
    <property type="component" value="Unassembled WGS sequence"/>
</dbReference>
<dbReference type="AlphaFoldDB" id="A0A1T3CCV1"/>
<organism evidence="2 3">
    <name type="scientific">Trichoderma guizhouense</name>
    <dbReference type="NCBI Taxonomy" id="1491466"/>
    <lineage>
        <taxon>Eukaryota</taxon>
        <taxon>Fungi</taxon>
        <taxon>Dikarya</taxon>
        <taxon>Ascomycota</taxon>
        <taxon>Pezizomycotina</taxon>
        <taxon>Sordariomycetes</taxon>
        <taxon>Hypocreomycetidae</taxon>
        <taxon>Hypocreales</taxon>
        <taxon>Hypocreaceae</taxon>
        <taxon>Trichoderma</taxon>
    </lineage>
</organism>
<dbReference type="InterPro" id="IPR051604">
    <property type="entry name" value="Ergot_Alk_Oxidoreductase"/>
</dbReference>
<comment type="caution">
    <text evidence="2">The sequence shown here is derived from an EMBL/GenBank/DDBJ whole genome shotgun (WGS) entry which is preliminary data.</text>
</comment>
<name>A0A1T3CCV1_9HYPO</name>
<sequence length="306" mass="33714">MAPILITGATGSTGRTTIKYLLQKGLSVRAFVHKEDDRSRQLEAQGAEVVVGNLLDLRSVRRAFEGVKRAYFCYPVQPGLIDATTIFAQAAKEAKAEYIVNMSQIVARAEVPSNASTNHWLSERVFDWAGTPVTHLQPTIFHEWLIYASKAIREEDVFAVPFSSTGKFASVSTEDIGELTATLLENPAGHEGQSYPLSGPTELTPPEIAAVLSKHLGREIRFEQVKASALIRSFSPVEIPYLEQHFDAAGQMHRDGLMAGTNDLFEKIIGHPPQSTEEFVAQNKSIWEKNGEEFIGQGKTFGKNRG</sequence>
<dbReference type="EMBL" id="LVVK01000020">
    <property type="protein sequence ID" value="OPB38938.1"/>
    <property type="molecule type" value="Genomic_DNA"/>
</dbReference>
<dbReference type="OrthoDB" id="9997102at2759"/>
<dbReference type="Gene3D" id="3.40.50.720">
    <property type="entry name" value="NAD(P)-binding Rossmann-like Domain"/>
    <property type="match status" value="1"/>
</dbReference>
<evidence type="ECO:0000259" key="1">
    <source>
        <dbReference type="Pfam" id="PF05368"/>
    </source>
</evidence>
<evidence type="ECO:0000313" key="3">
    <source>
        <dbReference type="Proteomes" id="UP000191004"/>
    </source>
</evidence>
<dbReference type="Pfam" id="PF05368">
    <property type="entry name" value="NmrA"/>
    <property type="match status" value="1"/>
</dbReference>
<feature type="domain" description="NmrA-like" evidence="1">
    <location>
        <begin position="4"/>
        <end position="234"/>
    </location>
</feature>
<reference evidence="2 3" key="1">
    <citation type="submission" date="2016-04" db="EMBL/GenBank/DDBJ databases">
        <title>Multiple horizontal gene transfer events from other fungi enriched the ability of the initially mycotrophic fungus Trichoderma (Ascomycota) to feed on dead plant biomass.</title>
        <authorList>
            <person name="Atanasova L."/>
            <person name="Chenthamara K."/>
            <person name="Zhang J."/>
            <person name="Grujic M."/>
            <person name="Henrissat B."/>
            <person name="Kuo A."/>
            <person name="Aertz A."/>
            <person name="Salamov A."/>
            <person name="Lipzen A."/>
            <person name="Labutti K."/>
            <person name="Barry K."/>
            <person name="Miao Y."/>
            <person name="Rahimi M.J."/>
            <person name="Shen Q."/>
            <person name="Grigoriev I.V."/>
            <person name="Kubicek C.P."/>
            <person name="Druzhinina I.S."/>
        </authorList>
    </citation>
    <scope>NUCLEOTIDE SEQUENCE [LARGE SCALE GENOMIC DNA]</scope>
    <source>
        <strain evidence="2 3">NJAU 4742</strain>
    </source>
</reference>
<dbReference type="Gene3D" id="3.90.25.10">
    <property type="entry name" value="UDP-galactose 4-epimerase, domain 1"/>
    <property type="match status" value="1"/>
</dbReference>
<protein>
    <recommendedName>
        <fullName evidence="1">NmrA-like domain-containing protein</fullName>
    </recommendedName>
</protein>
<gene>
    <name evidence="2" type="ORF">A0O28_0020440</name>
</gene>
<dbReference type="InterPro" id="IPR036291">
    <property type="entry name" value="NAD(P)-bd_dom_sf"/>
</dbReference>
<dbReference type="SUPFAM" id="SSF51735">
    <property type="entry name" value="NAD(P)-binding Rossmann-fold domains"/>
    <property type="match status" value="1"/>
</dbReference>
<keyword evidence="3" id="KW-1185">Reference proteome</keyword>
<dbReference type="PANTHER" id="PTHR43162:SF1">
    <property type="entry name" value="PRESTALK A DIFFERENTIATION PROTEIN A"/>
    <property type="match status" value="1"/>
</dbReference>